<feature type="region of interest" description="Disordered" evidence="1">
    <location>
        <begin position="383"/>
        <end position="421"/>
    </location>
</feature>
<feature type="compositionally biased region" description="Polar residues" evidence="1">
    <location>
        <begin position="619"/>
        <end position="643"/>
    </location>
</feature>
<evidence type="ECO:0000313" key="3">
    <source>
        <dbReference type="Proteomes" id="UP000800041"/>
    </source>
</evidence>
<feature type="compositionally biased region" description="Low complexity" evidence="1">
    <location>
        <begin position="234"/>
        <end position="246"/>
    </location>
</feature>
<dbReference type="EMBL" id="ML977188">
    <property type="protein sequence ID" value="KAF1982117.1"/>
    <property type="molecule type" value="Genomic_DNA"/>
</dbReference>
<organism evidence="2 3">
    <name type="scientific">Aulographum hederae CBS 113979</name>
    <dbReference type="NCBI Taxonomy" id="1176131"/>
    <lineage>
        <taxon>Eukaryota</taxon>
        <taxon>Fungi</taxon>
        <taxon>Dikarya</taxon>
        <taxon>Ascomycota</taxon>
        <taxon>Pezizomycotina</taxon>
        <taxon>Dothideomycetes</taxon>
        <taxon>Pleosporomycetidae</taxon>
        <taxon>Aulographales</taxon>
        <taxon>Aulographaceae</taxon>
    </lineage>
</organism>
<feature type="compositionally biased region" description="Polar residues" evidence="1">
    <location>
        <begin position="659"/>
        <end position="670"/>
    </location>
</feature>
<evidence type="ECO:0000313" key="2">
    <source>
        <dbReference type="EMBL" id="KAF1982117.1"/>
    </source>
</evidence>
<dbReference type="Proteomes" id="UP000800041">
    <property type="component" value="Unassembled WGS sequence"/>
</dbReference>
<feature type="region of interest" description="Disordered" evidence="1">
    <location>
        <begin position="453"/>
        <end position="481"/>
    </location>
</feature>
<feature type="compositionally biased region" description="Basic and acidic residues" evidence="1">
    <location>
        <begin position="88"/>
        <end position="101"/>
    </location>
</feature>
<feature type="compositionally biased region" description="Polar residues" evidence="1">
    <location>
        <begin position="267"/>
        <end position="281"/>
    </location>
</feature>
<proteinExistence type="predicted"/>
<evidence type="ECO:0000256" key="1">
    <source>
        <dbReference type="SAM" id="MobiDB-lite"/>
    </source>
</evidence>
<accession>A0A6G1GMY2</accession>
<feature type="compositionally biased region" description="Acidic residues" evidence="1">
    <location>
        <begin position="247"/>
        <end position="264"/>
    </location>
</feature>
<gene>
    <name evidence="2" type="ORF">K402DRAFT_363491</name>
</gene>
<keyword evidence="3" id="KW-1185">Reference proteome</keyword>
<feature type="compositionally biased region" description="Polar residues" evidence="1">
    <location>
        <begin position="214"/>
        <end position="233"/>
    </location>
</feature>
<dbReference type="AlphaFoldDB" id="A0A6G1GMY2"/>
<reference evidence="2" key="1">
    <citation type="journal article" date="2020" name="Stud. Mycol.">
        <title>101 Dothideomycetes genomes: a test case for predicting lifestyles and emergence of pathogens.</title>
        <authorList>
            <person name="Haridas S."/>
            <person name="Albert R."/>
            <person name="Binder M."/>
            <person name="Bloem J."/>
            <person name="Labutti K."/>
            <person name="Salamov A."/>
            <person name="Andreopoulos B."/>
            <person name="Baker S."/>
            <person name="Barry K."/>
            <person name="Bills G."/>
            <person name="Bluhm B."/>
            <person name="Cannon C."/>
            <person name="Castanera R."/>
            <person name="Culley D."/>
            <person name="Daum C."/>
            <person name="Ezra D."/>
            <person name="Gonzalez J."/>
            <person name="Henrissat B."/>
            <person name="Kuo A."/>
            <person name="Liang C."/>
            <person name="Lipzen A."/>
            <person name="Lutzoni F."/>
            <person name="Magnuson J."/>
            <person name="Mondo S."/>
            <person name="Nolan M."/>
            <person name="Ohm R."/>
            <person name="Pangilinan J."/>
            <person name="Park H.-J."/>
            <person name="Ramirez L."/>
            <person name="Alfaro M."/>
            <person name="Sun H."/>
            <person name="Tritt A."/>
            <person name="Yoshinaga Y."/>
            <person name="Zwiers L.-H."/>
            <person name="Turgeon B."/>
            <person name="Goodwin S."/>
            <person name="Spatafora J."/>
            <person name="Crous P."/>
            <person name="Grigoriev I."/>
        </authorList>
    </citation>
    <scope>NUCLEOTIDE SEQUENCE</scope>
    <source>
        <strain evidence="2">CBS 113979</strain>
    </source>
</reference>
<feature type="compositionally biased region" description="Low complexity" evidence="1">
    <location>
        <begin position="288"/>
        <end position="304"/>
    </location>
</feature>
<protein>
    <submittedName>
        <fullName evidence="2">Uncharacterized protein</fullName>
    </submittedName>
</protein>
<feature type="compositionally biased region" description="Low complexity" evidence="1">
    <location>
        <begin position="66"/>
        <end position="79"/>
    </location>
</feature>
<dbReference type="OrthoDB" id="340550at2759"/>
<feature type="compositionally biased region" description="Polar residues" evidence="1">
    <location>
        <begin position="178"/>
        <end position="194"/>
    </location>
</feature>
<feature type="compositionally biased region" description="Basic residues" evidence="1">
    <location>
        <begin position="319"/>
        <end position="328"/>
    </location>
</feature>
<dbReference type="PANTHER" id="PTHR42106:SF1">
    <property type="match status" value="1"/>
</dbReference>
<feature type="region of interest" description="Disordered" evidence="1">
    <location>
        <begin position="1"/>
        <end position="132"/>
    </location>
</feature>
<feature type="compositionally biased region" description="Basic residues" evidence="1">
    <location>
        <begin position="410"/>
        <end position="421"/>
    </location>
</feature>
<sequence length="696" mass="74839">MQHSIPESPSTTNKHPFASVRSNIEAMITSQIASQLRLPPPEAGDRAEPSAASTTTNSIDPLRATSSKSPSKNRSLSDSTPKLSPSPKLREPKNVSKDDHTIIASPTTPRRPDFLSRGLSLQMPPRDGGMQSPVQLTHRVPLSPQVDTRNIYGSPAKVLPRHSRGLDFSRACTNLHHSTLAEQSSPDSSPTVTQKGIMIPKRPTPLHDMIVDSPNANTGMAWTTSNNPDRTAPSSVSSNMMLMSSDSDSDSDDDENMDGDEDEIMISTPQVSKMHNPNATTPFAIHTQQNNNASGSGSQNNWSSVFSPGPGAFMEFQRARLRKGRSRKSSSSASGHSSLASPVPQSPPQSRNGDNGGGYFAREVAMRSTTSRRESLSMSTWELNISSGNDSGDEASKPPPTTPGVVQRPVTRRGNLKPKSRAFSRIQSEMLEESAPIDAEVKREAEVVRQVLESDTDLERHPSNGDSSPNLPAVPGMPDTLEDIPEDNAMGIDMGNTTKYGSFSQQAVRNSGGKDFWKSFDLQMRTPPPPTFWPRGSSSGISDDMVMDSPTLTGPTNSIFSNIQQSGETTRDPGQSRASTPQPFAPPTAVDGLRKNNKRRRDDDLDGLSMKRRAVSPGMSVQNSPILSQSPGQRENSLWGTTKASREGSVAGGHAAGERSNSNGSLSSVAPNIGPKRIGLQGMTDTNDGLMKMSIE</sequence>
<feature type="region of interest" description="Disordered" evidence="1">
    <location>
        <begin position="178"/>
        <end position="359"/>
    </location>
</feature>
<feature type="region of interest" description="Disordered" evidence="1">
    <location>
        <begin position="527"/>
        <end position="685"/>
    </location>
</feature>
<feature type="compositionally biased region" description="Low complexity" evidence="1">
    <location>
        <begin position="329"/>
        <end position="341"/>
    </location>
</feature>
<name>A0A6G1GMY2_9PEZI</name>
<feature type="compositionally biased region" description="Polar residues" evidence="1">
    <location>
        <begin position="550"/>
        <end position="582"/>
    </location>
</feature>
<dbReference type="PANTHER" id="PTHR42106">
    <property type="entry name" value="CHROMOSOME 10, WHOLE GENOME SHOTGUN SEQUENCE"/>
    <property type="match status" value="1"/>
</dbReference>
<feature type="compositionally biased region" description="Polar residues" evidence="1">
    <location>
        <begin position="1"/>
        <end position="14"/>
    </location>
</feature>